<accession>A0A395V9F2</accession>
<sequence length="192" mass="20976">MKETLKRIKADIIVSALLCIALGIVLLVWPAETIDVFCKILAVGLIIMGGVDIASYFMNRSIHPFAGALGLIVLLIGIWIFLRPESIVSLIPIVIGVILCVHGIQDLKLAVETKRNGYGKWWSMLIIAAVSLVFGVLCIVNAFGMVKLALQFIGIALIYDGISDLWVANRAVHAAKMMKQEAEAVDVDYKEI</sequence>
<feature type="transmembrane region" description="Helical" evidence="1">
    <location>
        <begin position="65"/>
        <end position="82"/>
    </location>
</feature>
<dbReference type="Proteomes" id="UP000266172">
    <property type="component" value="Unassembled WGS sequence"/>
</dbReference>
<comment type="caution">
    <text evidence="2">The sequence shown here is derived from an EMBL/GenBank/DDBJ whole genome shotgun (WGS) entry which is preliminary data.</text>
</comment>
<feature type="transmembrane region" description="Helical" evidence="1">
    <location>
        <begin position="121"/>
        <end position="143"/>
    </location>
</feature>
<feature type="transmembrane region" description="Helical" evidence="1">
    <location>
        <begin position="37"/>
        <end position="58"/>
    </location>
</feature>
<dbReference type="PANTHER" id="PTHR34989:SF1">
    <property type="entry name" value="PROTEIN HDED"/>
    <property type="match status" value="1"/>
</dbReference>
<feature type="transmembrane region" description="Helical" evidence="1">
    <location>
        <begin position="12"/>
        <end position="31"/>
    </location>
</feature>
<evidence type="ECO:0000313" key="3">
    <source>
        <dbReference type="Proteomes" id="UP000266172"/>
    </source>
</evidence>
<dbReference type="InterPro" id="IPR005325">
    <property type="entry name" value="DUF308_memb"/>
</dbReference>
<dbReference type="InterPro" id="IPR052712">
    <property type="entry name" value="Acid_resist_chaperone_HdeD"/>
</dbReference>
<feature type="transmembrane region" description="Helical" evidence="1">
    <location>
        <begin position="88"/>
        <end position="109"/>
    </location>
</feature>
<protein>
    <submittedName>
        <fullName evidence="2">DUF308 domain-containing protein</fullName>
    </submittedName>
</protein>
<keyword evidence="1" id="KW-0472">Membrane</keyword>
<dbReference type="RefSeq" id="WP_118097691.1">
    <property type="nucleotide sequence ID" value="NZ_CATWOB010000025.1"/>
</dbReference>
<dbReference type="EMBL" id="QRVL01000009">
    <property type="protein sequence ID" value="RGS39484.1"/>
    <property type="molecule type" value="Genomic_DNA"/>
</dbReference>
<dbReference type="PANTHER" id="PTHR34989">
    <property type="entry name" value="PROTEIN HDED"/>
    <property type="match status" value="1"/>
</dbReference>
<gene>
    <name evidence="2" type="ORF">DWX93_11075</name>
</gene>
<keyword evidence="1" id="KW-0812">Transmembrane</keyword>
<dbReference type="GO" id="GO:0005886">
    <property type="term" value="C:plasma membrane"/>
    <property type="evidence" value="ECO:0007669"/>
    <property type="project" value="TreeGrafter"/>
</dbReference>
<dbReference type="Pfam" id="PF03729">
    <property type="entry name" value="DUF308"/>
    <property type="match status" value="1"/>
</dbReference>
<proteinExistence type="predicted"/>
<keyword evidence="1" id="KW-1133">Transmembrane helix</keyword>
<dbReference type="AlphaFoldDB" id="A0A395V9F2"/>
<evidence type="ECO:0000313" key="2">
    <source>
        <dbReference type="EMBL" id="RGS39484.1"/>
    </source>
</evidence>
<feature type="transmembrane region" description="Helical" evidence="1">
    <location>
        <begin position="149"/>
        <end position="168"/>
    </location>
</feature>
<evidence type="ECO:0000256" key="1">
    <source>
        <dbReference type="SAM" id="Phobius"/>
    </source>
</evidence>
<reference evidence="2 3" key="1">
    <citation type="submission" date="2018-08" db="EMBL/GenBank/DDBJ databases">
        <title>A genome reference for cultivated species of the human gut microbiota.</title>
        <authorList>
            <person name="Zou Y."/>
            <person name="Xue W."/>
            <person name="Luo G."/>
        </authorList>
    </citation>
    <scope>NUCLEOTIDE SEQUENCE [LARGE SCALE GENOMIC DNA]</scope>
    <source>
        <strain evidence="2 3">AF22-12AC</strain>
    </source>
</reference>
<organism evidence="2 3">
    <name type="scientific">Roseburia hominis</name>
    <dbReference type="NCBI Taxonomy" id="301301"/>
    <lineage>
        <taxon>Bacteria</taxon>
        <taxon>Bacillati</taxon>
        <taxon>Bacillota</taxon>
        <taxon>Clostridia</taxon>
        <taxon>Lachnospirales</taxon>
        <taxon>Lachnospiraceae</taxon>
        <taxon>Roseburia</taxon>
    </lineage>
</organism>
<name>A0A395V9F2_9FIRM</name>